<keyword evidence="3" id="KW-1185">Reference proteome</keyword>
<dbReference type="InterPro" id="IPR052769">
    <property type="entry name" value="TPR_domain_protein"/>
</dbReference>
<dbReference type="AlphaFoldDB" id="A0A9P6JX90"/>
<evidence type="ECO:0000313" key="3">
    <source>
        <dbReference type="Proteomes" id="UP000807306"/>
    </source>
</evidence>
<dbReference type="InterPro" id="IPR011990">
    <property type="entry name" value="TPR-like_helical_dom_sf"/>
</dbReference>
<sequence length="252" mass="27827">MSDTEQPTTVKLDLEVSVEAASECKQEGNDHFRAKRWDDALATYRSALAYLPKRSFKKEVIIPSNEPGSESDDVDSGESLAKNRPEESQDGKDNDTIVISTPEVEQEEKEIQKLRAVINGNIGACLIKLGQHKEAVEVCSTALLDDPTYVKALERRASCNDILGTWSGLTAAQEDYTKLLTLITSASQQLDIRKKLQALKPRLESAQKKETDEMLGKLKGLGDSLLGNFGLSTDNFKFVPNEQGGYSVNFTR</sequence>
<comment type="caution">
    <text evidence="2">The sequence shown here is derived from an EMBL/GenBank/DDBJ whole genome shotgun (WGS) entry which is preliminary data.</text>
</comment>
<feature type="compositionally biased region" description="Basic and acidic residues" evidence="1">
    <location>
        <begin position="81"/>
        <end position="95"/>
    </location>
</feature>
<evidence type="ECO:0008006" key="4">
    <source>
        <dbReference type="Google" id="ProtNLM"/>
    </source>
</evidence>
<evidence type="ECO:0000256" key="1">
    <source>
        <dbReference type="SAM" id="MobiDB-lite"/>
    </source>
</evidence>
<dbReference type="InterPro" id="IPR019734">
    <property type="entry name" value="TPR_rpt"/>
</dbReference>
<dbReference type="Proteomes" id="UP000807306">
    <property type="component" value="Unassembled WGS sequence"/>
</dbReference>
<dbReference type="EMBL" id="MU157824">
    <property type="protein sequence ID" value="KAF9535835.1"/>
    <property type="molecule type" value="Genomic_DNA"/>
</dbReference>
<dbReference type="OrthoDB" id="1872379at2759"/>
<reference evidence="2" key="1">
    <citation type="submission" date="2020-11" db="EMBL/GenBank/DDBJ databases">
        <authorList>
            <consortium name="DOE Joint Genome Institute"/>
            <person name="Ahrendt S."/>
            <person name="Riley R."/>
            <person name="Andreopoulos W."/>
            <person name="Labutti K."/>
            <person name="Pangilinan J."/>
            <person name="Ruiz-Duenas F.J."/>
            <person name="Barrasa J.M."/>
            <person name="Sanchez-Garcia M."/>
            <person name="Camarero S."/>
            <person name="Miyauchi S."/>
            <person name="Serrano A."/>
            <person name="Linde D."/>
            <person name="Babiker R."/>
            <person name="Drula E."/>
            <person name="Ayuso-Fernandez I."/>
            <person name="Pacheco R."/>
            <person name="Padilla G."/>
            <person name="Ferreira P."/>
            <person name="Barriuso J."/>
            <person name="Kellner H."/>
            <person name="Castanera R."/>
            <person name="Alfaro M."/>
            <person name="Ramirez L."/>
            <person name="Pisabarro A.G."/>
            <person name="Kuo A."/>
            <person name="Tritt A."/>
            <person name="Lipzen A."/>
            <person name="He G."/>
            <person name="Yan M."/>
            <person name="Ng V."/>
            <person name="Cullen D."/>
            <person name="Martin F."/>
            <person name="Rosso M.-N."/>
            <person name="Henrissat B."/>
            <person name="Hibbett D."/>
            <person name="Martinez A.T."/>
            <person name="Grigoriev I.V."/>
        </authorList>
    </citation>
    <scope>NUCLEOTIDE SEQUENCE</scope>
    <source>
        <strain evidence="2">CBS 506.95</strain>
    </source>
</reference>
<dbReference type="SUPFAM" id="SSF48452">
    <property type="entry name" value="TPR-like"/>
    <property type="match status" value="1"/>
</dbReference>
<organism evidence="2 3">
    <name type="scientific">Crepidotus variabilis</name>
    <dbReference type="NCBI Taxonomy" id="179855"/>
    <lineage>
        <taxon>Eukaryota</taxon>
        <taxon>Fungi</taxon>
        <taxon>Dikarya</taxon>
        <taxon>Basidiomycota</taxon>
        <taxon>Agaricomycotina</taxon>
        <taxon>Agaricomycetes</taxon>
        <taxon>Agaricomycetidae</taxon>
        <taxon>Agaricales</taxon>
        <taxon>Agaricineae</taxon>
        <taxon>Crepidotaceae</taxon>
        <taxon>Crepidotus</taxon>
    </lineage>
</organism>
<evidence type="ECO:0000313" key="2">
    <source>
        <dbReference type="EMBL" id="KAF9535835.1"/>
    </source>
</evidence>
<dbReference type="Gene3D" id="1.25.40.10">
    <property type="entry name" value="Tetratricopeptide repeat domain"/>
    <property type="match status" value="1"/>
</dbReference>
<proteinExistence type="predicted"/>
<dbReference type="PANTHER" id="PTHR46014:SF1">
    <property type="entry name" value="TETRATRICOPEPTIDE REPEAT PROTEIN 1"/>
    <property type="match status" value="1"/>
</dbReference>
<dbReference type="PANTHER" id="PTHR46014">
    <property type="entry name" value="TETRATRICOPEPTIDE REPEAT PROTEIN 1"/>
    <property type="match status" value="1"/>
</dbReference>
<feature type="region of interest" description="Disordered" evidence="1">
    <location>
        <begin position="62"/>
        <end position="97"/>
    </location>
</feature>
<name>A0A9P6JX90_9AGAR</name>
<protein>
    <recommendedName>
        <fullName evidence="4">Tetratricopeptide repeat protein 1</fullName>
    </recommendedName>
</protein>
<accession>A0A9P6JX90</accession>
<gene>
    <name evidence="2" type="ORF">CPB83DRAFT_842423</name>
</gene>
<dbReference type="SMART" id="SM00028">
    <property type="entry name" value="TPR"/>
    <property type="match status" value="2"/>
</dbReference>